<dbReference type="PANTHER" id="PTHR11461">
    <property type="entry name" value="SERINE PROTEASE INHIBITOR, SERPIN"/>
    <property type="match status" value="1"/>
</dbReference>
<dbReference type="Gene3D" id="3.30.497.10">
    <property type="entry name" value="Antithrombin, subunit I, domain 2"/>
    <property type="match status" value="1"/>
</dbReference>
<dbReference type="InterPro" id="IPR023796">
    <property type="entry name" value="Serpin_dom"/>
</dbReference>
<organism evidence="4 5">
    <name type="scientific">Staurois parvus</name>
    <dbReference type="NCBI Taxonomy" id="386267"/>
    <lineage>
        <taxon>Eukaryota</taxon>
        <taxon>Metazoa</taxon>
        <taxon>Chordata</taxon>
        <taxon>Craniata</taxon>
        <taxon>Vertebrata</taxon>
        <taxon>Euteleostomi</taxon>
        <taxon>Amphibia</taxon>
        <taxon>Batrachia</taxon>
        <taxon>Anura</taxon>
        <taxon>Neobatrachia</taxon>
        <taxon>Ranoidea</taxon>
        <taxon>Ranidae</taxon>
        <taxon>Staurois</taxon>
    </lineage>
</organism>
<feature type="domain" description="Serpin" evidence="3">
    <location>
        <begin position="35"/>
        <end position="231"/>
    </location>
</feature>
<proteinExistence type="inferred from homology"/>
<keyword evidence="5" id="KW-1185">Reference proteome</keyword>
<dbReference type="InterPro" id="IPR042178">
    <property type="entry name" value="Serpin_sf_1"/>
</dbReference>
<dbReference type="PANTHER" id="PTHR11461:SF48">
    <property type="entry name" value="GLIA-DERIVED NEXIN"/>
    <property type="match status" value="1"/>
</dbReference>
<dbReference type="InterPro" id="IPR036186">
    <property type="entry name" value="Serpin_sf"/>
</dbReference>
<accession>A0ABN9BEP2</accession>
<keyword evidence="2" id="KW-0732">Signal</keyword>
<evidence type="ECO:0000313" key="4">
    <source>
        <dbReference type="EMBL" id="CAI9545993.1"/>
    </source>
</evidence>
<protein>
    <recommendedName>
        <fullName evidence="3">Serpin domain-containing protein</fullName>
    </recommendedName>
</protein>
<feature type="signal peptide" evidence="2">
    <location>
        <begin position="1"/>
        <end position="17"/>
    </location>
</feature>
<dbReference type="Proteomes" id="UP001162483">
    <property type="component" value="Unassembled WGS sequence"/>
</dbReference>
<feature type="chain" id="PRO_5045433298" description="Serpin domain-containing protein" evidence="2">
    <location>
        <begin position="18"/>
        <end position="233"/>
    </location>
</feature>
<comment type="caution">
    <text evidence="4">The sequence shown here is derived from an EMBL/GenBank/DDBJ whole genome shotgun (WGS) entry which is preliminary data.</text>
</comment>
<evidence type="ECO:0000256" key="2">
    <source>
        <dbReference type="SAM" id="SignalP"/>
    </source>
</evidence>
<dbReference type="InterPro" id="IPR000215">
    <property type="entry name" value="Serpin_fam"/>
</dbReference>
<evidence type="ECO:0000259" key="3">
    <source>
        <dbReference type="SMART" id="SM00093"/>
    </source>
</evidence>
<sequence>MTRLLLALFAVVYLTSAQSQISPISLEELGSDIGIQVFNQVVKTKPHDNVVISPHGIASVLGMLQLGADGKTKKQLTTAMRYKVNVVGKILKRINKAIVAKKNKDIVTTANAVFANSGFKMEGPFVSKNREIFQSHVRNVDFQDRNTAAAMINQWVKNETKGMIDNLLSSDLLDSSLTRLVVVNALYFKGLWKSRFQPENTKKTNFPWTRWQIFSSTNAGPAFPIQEWVSQYS</sequence>
<name>A0ABN9BEP2_9NEOB</name>
<gene>
    <name evidence="4" type="ORF">SPARVUS_LOCUS2757928</name>
</gene>
<dbReference type="EMBL" id="CATNWA010003679">
    <property type="protein sequence ID" value="CAI9545993.1"/>
    <property type="molecule type" value="Genomic_DNA"/>
</dbReference>
<comment type="similarity">
    <text evidence="1">Belongs to the serpin family.</text>
</comment>
<dbReference type="Pfam" id="PF00079">
    <property type="entry name" value="Serpin"/>
    <property type="match status" value="1"/>
</dbReference>
<dbReference type="SMART" id="SM00093">
    <property type="entry name" value="SERPIN"/>
    <property type="match status" value="1"/>
</dbReference>
<evidence type="ECO:0000313" key="5">
    <source>
        <dbReference type="Proteomes" id="UP001162483"/>
    </source>
</evidence>
<dbReference type="SUPFAM" id="SSF56574">
    <property type="entry name" value="Serpins"/>
    <property type="match status" value="1"/>
</dbReference>
<reference evidence="4" key="1">
    <citation type="submission" date="2023-05" db="EMBL/GenBank/DDBJ databases">
        <authorList>
            <person name="Stuckert A."/>
        </authorList>
    </citation>
    <scope>NUCLEOTIDE SEQUENCE</scope>
</reference>
<evidence type="ECO:0000256" key="1">
    <source>
        <dbReference type="RuleBase" id="RU000411"/>
    </source>
</evidence>